<name>A0A4V2DZN8_9PROT</name>
<dbReference type="InterPro" id="IPR016024">
    <property type="entry name" value="ARM-type_fold"/>
</dbReference>
<feature type="chain" id="PRO_5020373052" description="HEAT repeat domain-containing protein" evidence="1">
    <location>
        <begin position="28"/>
        <end position="383"/>
    </location>
</feature>
<keyword evidence="1" id="KW-0732">Signal</keyword>
<accession>A0A4V2DZN8</accession>
<gene>
    <name evidence="2" type="ORF">EQU50_06295</name>
</gene>
<keyword evidence="3" id="KW-1185">Reference proteome</keyword>
<sequence length="383" mass="42728">MVSVGQKIHVLYKLSLLLSLTAASGHASDDSSPSDTLNGTVEGLRCVITTATTQEERSKLLESLQPLLIASSPHVRQHGVKGIKELAQKASEFKERQVIRQTLSLLAIDTDDMVRQETAKSFQFIAKKATEESERRLIQTILEDLLCDKNDHVRQWASYAYTALAANAESLEERRLLRAAVPPLLDHSCSSIRSSGISIFNILSEKATTTEELYFIGKVVLPMIPKAELPDFFYEMTPTFSVLAENTTTLEERNLAADGLIQLFKKSYDWLLQEVFEGLAILYETEQKSKITACIEESLKNPADHEMTIRGVKFLKALSQKERIGDDLAWIRTNYISVIMCKAAGASFVPAREAISGLKKLCQKVSDSEKRSAMEQELAKIVQ</sequence>
<evidence type="ECO:0000256" key="1">
    <source>
        <dbReference type="SAM" id="SignalP"/>
    </source>
</evidence>
<evidence type="ECO:0000313" key="3">
    <source>
        <dbReference type="Proteomes" id="UP000293550"/>
    </source>
</evidence>
<feature type="signal peptide" evidence="1">
    <location>
        <begin position="1"/>
        <end position="27"/>
    </location>
</feature>
<proteinExistence type="predicted"/>
<evidence type="ECO:0000313" key="2">
    <source>
        <dbReference type="EMBL" id="RZI45707.1"/>
    </source>
</evidence>
<dbReference type="InterPro" id="IPR011989">
    <property type="entry name" value="ARM-like"/>
</dbReference>
<dbReference type="EMBL" id="SCFB01000007">
    <property type="protein sequence ID" value="RZI45707.1"/>
    <property type="molecule type" value="Genomic_DNA"/>
</dbReference>
<dbReference type="Proteomes" id="UP000293550">
    <property type="component" value="Unassembled WGS sequence"/>
</dbReference>
<dbReference type="Gene3D" id="1.25.10.10">
    <property type="entry name" value="Leucine-rich Repeat Variant"/>
    <property type="match status" value="1"/>
</dbReference>
<reference evidence="2 3" key="1">
    <citation type="submission" date="2018-10" db="EMBL/GenBank/DDBJ databases">
        <title>An updated phylogeny of the Alphaproteobacteria reveals that the parasitic Rickettsiales and Holosporales have independent origins.</title>
        <authorList>
            <person name="Munoz-Gomez S.A."/>
            <person name="Hess S."/>
            <person name="Burger G."/>
            <person name="Lang B.F."/>
            <person name="Susko E."/>
            <person name="Slamovits C.H."/>
            <person name="Roger A.J."/>
        </authorList>
    </citation>
    <scope>NUCLEOTIDE SEQUENCE [LARGE SCALE GENOMIC DNA]</scope>
    <source>
        <strain evidence="2">HOLO01</strain>
    </source>
</reference>
<organism evidence="2 3">
    <name type="scientific">Candidatus Finniella inopinata</name>
    <dbReference type="NCBI Taxonomy" id="1696036"/>
    <lineage>
        <taxon>Bacteria</taxon>
        <taxon>Pseudomonadati</taxon>
        <taxon>Pseudomonadota</taxon>
        <taxon>Alphaproteobacteria</taxon>
        <taxon>Holosporales</taxon>
        <taxon>Candidatus Paracaedibacteraceae</taxon>
        <taxon>Candidatus Finniella</taxon>
    </lineage>
</organism>
<dbReference type="AlphaFoldDB" id="A0A4V2DZN8"/>
<dbReference type="SUPFAM" id="SSF48371">
    <property type="entry name" value="ARM repeat"/>
    <property type="match status" value="1"/>
</dbReference>
<protein>
    <recommendedName>
        <fullName evidence="4">HEAT repeat domain-containing protein</fullName>
    </recommendedName>
</protein>
<dbReference type="RefSeq" id="WP_130154286.1">
    <property type="nucleotide sequence ID" value="NZ_SCFB01000007.1"/>
</dbReference>
<dbReference type="OrthoDB" id="9805931at2"/>
<comment type="caution">
    <text evidence="2">The sequence shown here is derived from an EMBL/GenBank/DDBJ whole genome shotgun (WGS) entry which is preliminary data.</text>
</comment>
<evidence type="ECO:0008006" key="4">
    <source>
        <dbReference type="Google" id="ProtNLM"/>
    </source>
</evidence>